<organism evidence="2 3">
    <name type="scientific">Arabidopsis thaliana</name>
    <name type="common">Mouse-ear cress</name>
    <dbReference type="NCBI Taxonomy" id="3702"/>
    <lineage>
        <taxon>Eukaryota</taxon>
        <taxon>Viridiplantae</taxon>
        <taxon>Streptophyta</taxon>
        <taxon>Embryophyta</taxon>
        <taxon>Tracheophyta</taxon>
        <taxon>Spermatophyta</taxon>
        <taxon>Magnoliopsida</taxon>
        <taxon>eudicotyledons</taxon>
        <taxon>Gunneridae</taxon>
        <taxon>Pentapetalae</taxon>
        <taxon>rosids</taxon>
        <taxon>malvids</taxon>
        <taxon>Brassicales</taxon>
        <taxon>Brassicaceae</taxon>
        <taxon>Camelineae</taxon>
        <taxon>Arabidopsis</taxon>
    </lineage>
</organism>
<reference evidence="3" key="1">
    <citation type="journal article" date="2016" name="Proc. Natl. Acad. Sci. U.S.A.">
        <title>Chromosome-level assembly of Arabidopsis thaliana Ler reveals the extent of translocation and inversion polymorphisms.</title>
        <authorList>
            <person name="Zapata L."/>
            <person name="Ding J."/>
            <person name="Willing E.M."/>
            <person name="Hartwig B."/>
            <person name="Bezdan D."/>
            <person name="Jiao W.B."/>
            <person name="Patel V."/>
            <person name="Velikkakam James G."/>
            <person name="Koornneef M."/>
            <person name="Ossowski S."/>
            <person name="Schneeberger K."/>
        </authorList>
    </citation>
    <scope>NUCLEOTIDE SEQUENCE [LARGE SCALE GENOMIC DNA]</scope>
    <source>
        <strain evidence="3">cv. Landsberg erecta</strain>
    </source>
</reference>
<feature type="region of interest" description="Disordered" evidence="1">
    <location>
        <begin position="1"/>
        <end position="99"/>
    </location>
</feature>
<protein>
    <submittedName>
        <fullName evidence="2">Uncharacterized protein</fullName>
    </submittedName>
</protein>
<sequence length="222" mass="24737">MEKTRKDRSAGLPTHSRAKAAVAVKSIGRKVPQSTNYRWERSARLTETPGPGKVAGASVYSSSTSKQRGPKEAKRRREAYETQNMRGYSVSQSPIPAASADREDISRFLVPESESSSPNTISLFNRCPSIHLSLWQGRSMGCCSTERRDAPDRWDPVPTKLIEGSANPTKLKKEWRTKENGRRSAVPKGCYSADRREVNSGIRMLRCQRSDGISSCQDRGMM</sequence>
<comment type="caution">
    <text evidence="2">The sequence shown here is derived from an EMBL/GenBank/DDBJ whole genome shotgun (WGS) entry which is preliminary data.</text>
</comment>
<evidence type="ECO:0000256" key="1">
    <source>
        <dbReference type="SAM" id="MobiDB-lite"/>
    </source>
</evidence>
<keyword evidence="2" id="KW-0496">Mitochondrion</keyword>
<feature type="compositionally biased region" description="Polar residues" evidence="1">
    <location>
        <begin position="81"/>
        <end position="94"/>
    </location>
</feature>
<dbReference type="Proteomes" id="UP000078284">
    <property type="component" value="Unassembled WGS sequence"/>
</dbReference>
<accession>A0A178U7U1</accession>
<dbReference type="AlphaFoldDB" id="A0A178U7U1"/>
<name>A0A178U7U1_ARATH</name>
<evidence type="ECO:0000313" key="3">
    <source>
        <dbReference type="Proteomes" id="UP000078284"/>
    </source>
</evidence>
<dbReference type="EMBL" id="LUHQ01000019">
    <property type="protein sequence ID" value="OAO89247.1"/>
    <property type="molecule type" value="Genomic_DNA"/>
</dbReference>
<geneLocation type="mitochondrion" evidence="2"/>
<gene>
    <name evidence="2" type="ORF">AXX17_ATUG03350</name>
</gene>
<evidence type="ECO:0000313" key="2">
    <source>
        <dbReference type="EMBL" id="OAO89247.1"/>
    </source>
</evidence>
<proteinExistence type="predicted"/>